<dbReference type="Proteomes" id="UP000184128">
    <property type="component" value="Unassembled WGS sequence"/>
</dbReference>
<dbReference type="PANTHER" id="PTHR43054:SF1">
    <property type="entry name" value="SCYLLO-INOSITOL 2-DEHYDROGENASE (NADP(+)) IOLU"/>
    <property type="match status" value="1"/>
</dbReference>
<evidence type="ECO:0000313" key="3">
    <source>
        <dbReference type="EMBL" id="SHF10134.1"/>
    </source>
</evidence>
<dbReference type="Gene3D" id="3.30.360.10">
    <property type="entry name" value="Dihydrodipicolinate Reductase, domain 2"/>
    <property type="match status" value="1"/>
</dbReference>
<dbReference type="SUPFAM" id="SSF51735">
    <property type="entry name" value="NAD(P)-binding Rossmann-fold domains"/>
    <property type="match status" value="1"/>
</dbReference>
<feature type="domain" description="GFO/IDH/MocA-like oxidoreductase" evidence="2">
    <location>
        <begin position="164"/>
        <end position="249"/>
    </location>
</feature>
<evidence type="ECO:0000313" key="4">
    <source>
        <dbReference type="Proteomes" id="UP000184128"/>
    </source>
</evidence>
<dbReference type="InterPro" id="IPR000683">
    <property type="entry name" value="Gfo/Idh/MocA-like_OxRdtase_N"/>
</dbReference>
<gene>
    <name evidence="3" type="ORF">SAMN02745249_01813</name>
</gene>
<dbReference type="OrthoDB" id="9815825at2"/>
<dbReference type="SUPFAM" id="SSF55347">
    <property type="entry name" value="Glyceraldehyde-3-phosphate dehydrogenase-like, C-terminal domain"/>
    <property type="match status" value="1"/>
</dbReference>
<accession>A0A1M4YWD3</accession>
<evidence type="ECO:0000259" key="2">
    <source>
        <dbReference type="Pfam" id="PF22725"/>
    </source>
</evidence>
<protein>
    <submittedName>
        <fullName evidence="3">Predicted dehydrogenase</fullName>
    </submittedName>
</protein>
<name>A0A1M4YWD3_9LACT</name>
<dbReference type="InterPro" id="IPR055170">
    <property type="entry name" value="GFO_IDH_MocA-like_dom"/>
</dbReference>
<dbReference type="STRING" id="1121025.SAMN02745249_01813"/>
<feature type="domain" description="Gfo/Idh/MocA-like oxidoreductase N-terminal" evidence="1">
    <location>
        <begin position="5"/>
        <end position="119"/>
    </location>
</feature>
<dbReference type="RefSeq" id="WP_073298507.1">
    <property type="nucleotide sequence ID" value="NZ_FQUF01000032.1"/>
</dbReference>
<evidence type="ECO:0000259" key="1">
    <source>
        <dbReference type="Pfam" id="PF01408"/>
    </source>
</evidence>
<dbReference type="GO" id="GO:0000166">
    <property type="term" value="F:nucleotide binding"/>
    <property type="evidence" value="ECO:0007669"/>
    <property type="project" value="InterPro"/>
</dbReference>
<dbReference type="Pfam" id="PF22725">
    <property type="entry name" value="GFO_IDH_MocA_C3"/>
    <property type="match status" value="1"/>
</dbReference>
<dbReference type="Gene3D" id="3.40.50.720">
    <property type="entry name" value="NAD(P)-binding Rossmann-like Domain"/>
    <property type="match status" value="1"/>
</dbReference>
<sequence>MNKLRLGTIGTSWITNSFIDAALDTGLYELNCVYSRNKEKGEEFSSKYGDIFVETDLESFMKKDTLDVIYIASPNSLHYEQAIMALKAKKHVMVEKPASTNVHEWDEMLRAAEENDVFVLEAAKHMYIPNLEKVADEIEKLDGVVGATFPYVRYSSRYDNVLAGEEPNIFSLKFAGGALMDLGIYPVYTAVALFGEPEEAIYYPRKIRTGVDGIGTIILRYEAFDVTILVGKIATSLYDVEIYGSKETLIIDHVSHLDKARKVDHQTFEEQEVHLEKQHENSMFYEAEALAQMIETKDEPKTKERYKELSDLARIVSGLLNQLLTQAGIVFDSEA</sequence>
<dbReference type="Pfam" id="PF01408">
    <property type="entry name" value="GFO_IDH_MocA"/>
    <property type="match status" value="1"/>
</dbReference>
<dbReference type="EMBL" id="FQUF01000032">
    <property type="protein sequence ID" value="SHF10134.1"/>
    <property type="molecule type" value="Genomic_DNA"/>
</dbReference>
<dbReference type="InterPro" id="IPR036291">
    <property type="entry name" value="NAD(P)-bd_dom_sf"/>
</dbReference>
<dbReference type="PANTHER" id="PTHR43054">
    <property type="match status" value="1"/>
</dbReference>
<reference evidence="3 4" key="1">
    <citation type="submission" date="2016-11" db="EMBL/GenBank/DDBJ databases">
        <authorList>
            <person name="Jaros S."/>
            <person name="Januszkiewicz K."/>
            <person name="Wedrychowicz H."/>
        </authorList>
    </citation>
    <scope>NUCLEOTIDE SEQUENCE [LARGE SCALE GENOMIC DNA]</scope>
    <source>
        <strain evidence="3 4">DSM 15692</strain>
    </source>
</reference>
<dbReference type="AlphaFoldDB" id="A0A1M4YWD3"/>
<proteinExistence type="predicted"/>
<organism evidence="3 4">
    <name type="scientific">Atopostipes suicloacalis DSM 15692</name>
    <dbReference type="NCBI Taxonomy" id="1121025"/>
    <lineage>
        <taxon>Bacteria</taxon>
        <taxon>Bacillati</taxon>
        <taxon>Bacillota</taxon>
        <taxon>Bacilli</taxon>
        <taxon>Lactobacillales</taxon>
        <taxon>Carnobacteriaceae</taxon>
        <taxon>Atopostipes</taxon>
    </lineage>
</organism>
<keyword evidence="4" id="KW-1185">Reference proteome</keyword>